<name>A0A6B3NQY0_9PSED</name>
<keyword evidence="5" id="KW-1185">Reference proteome</keyword>
<evidence type="ECO:0000313" key="4">
    <source>
        <dbReference type="Proteomes" id="UP000480410"/>
    </source>
</evidence>
<dbReference type="GO" id="GO:0035438">
    <property type="term" value="F:cyclic-di-GMP binding"/>
    <property type="evidence" value="ECO:0007669"/>
    <property type="project" value="InterPro"/>
</dbReference>
<dbReference type="RefSeq" id="WP_163945184.1">
    <property type="nucleotide sequence ID" value="NZ_JAAHBU010000152.1"/>
</dbReference>
<organism evidence="3 5">
    <name type="scientific">Pseudomonas brassicae</name>
    <dbReference type="NCBI Taxonomy" id="2708063"/>
    <lineage>
        <taxon>Bacteria</taxon>
        <taxon>Pseudomonadati</taxon>
        <taxon>Pseudomonadota</taxon>
        <taxon>Gammaproteobacteria</taxon>
        <taxon>Pseudomonadales</taxon>
        <taxon>Pseudomonadaceae</taxon>
        <taxon>Pseudomonas</taxon>
    </lineage>
</organism>
<gene>
    <name evidence="2" type="ORF">G3435_03290</name>
    <name evidence="3" type="ORF">G3436_12190</name>
</gene>
<dbReference type="InterPro" id="IPR009875">
    <property type="entry name" value="PilZ_domain"/>
</dbReference>
<dbReference type="EMBL" id="JAAHBV010000053">
    <property type="protein sequence ID" value="NER59256.1"/>
    <property type="molecule type" value="Genomic_DNA"/>
</dbReference>
<evidence type="ECO:0000313" key="2">
    <source>
        <dbReference type="EMBL" id="NER59256.1"/>
    </source>
</evidence>
<accession>A0A6M0CNY2</accession>
<proteinExistence type="predicted"/>
<dbReference type="EMBL" id="JAAHBU010000152">
    <property type="protein sequence ID" value="NER64509.1"/>
    <property type="molecule type" value="Genomic_DNA"/>
</dbReference>
<dbReference type="Proteomes" id="UP000480410">
    <property type="component" value="Unassembled WGS sequence"/>
</dbReference>
<protein>
    <submittedName>
        <fullName evidence="3">PilZ domain-containing protein</fullName>
    </submittedName>
</protein>
<evidence type="ECO:0000313" key="3">
    <source>
        <dbReference type="EMBL" id="NER64509.1"/>
    </source>
</evidence>
<evidence type="ECO:0000259" key="1">
    <source>
        <dbReference type="Pfam" id="PF07238"/>
    </source>
</evidence>
<dbReference type="Proteomes" id="UP000482634">
    <property type="component" value="Unassembled WGS sequence"/>
</dbReference>
<feature type="domain" description="PilZ" evidence="1">
    <location>
        <begin position="79"/>
        <end position="177"/>
    </location>
</feature>
<sequence length="195" mass="21640">MSTLDEEDRREYYRIEDRIALEITPLSAAEALGGELLQDASPLFNLLSELHLSEFESQHLLRQLSDKDRTLAAFLKAQNKRIDLLSAVVAQTLLGQIGEARAVVLSEGGIEVRQAQPITAGSRVAVKMVLMPQALGLLLRAKVTHCDSKADGLFEIGTEFVDMTDAQRQLLARYILQKQAQQRRQALEQNDPSAS</sequence>
<dbReference type="Pfam" id="PF07238">
    <property type="entry name" value="PilZ"/>
    <property type="match status" value="1"/>
</dbReference>
<accession>A0A6B3NQY0</accession>
<reference evidence="4 5" key="1">
    <citation type="submission" date="2020-02" db="EMBL/GenBank/DDBJ databases">
        <title>Broccoli isolated Pseudomonas sp.</title>
        <authorList>
            <person name="Fujikawa T."/>
            <person name="Sawada H."/>
        </authorList>
    </citation>
    <scope>NUCLEOTIDE SEQUENCE [LARGE SCALE GENOMIC DNA]</scope>
    <source>
        <strain evidence="3 5">MAFF212427</strain>
        <strain evidence="2 4">MAFF212428</strain>
    </source>
</reference>
<dbReference type="AlphaFoldDB" id="A0A6B3NQY0"/>
<comment type="caution">
    <text evidence="3">The sequence shown here is derived from an EMBL/GenBank/DDBJ whole genome shotgun (WGS) entry which is preliminary data.</text>
</comment>
<dbReference type="Gene3D" id="2.40.10.220">
    <property type="entry name" value="predicted glycosyltransferase like domains"/>
    <property type="match status" value="1"/>
</dbReference>
<evidence type="ECO:0000313" key="5">
    <source>
        <dbReference type="Proteomes" id="UP000482634"/>
    </source>
</evidence>